<feature type="transmembrane region" description="Helical" evidence="3">
    <location>
        <begin position="201"/>
        <end position="222"/>
    </location>
</feature>
<evidence type="ECO:0000313" key="5">
    <source>
        <dbReference type="EMBL" id="OEU16632.1"/>
    </source>
</evidence>
<keyword evidence="3" id="KW-1133">Transmembrane helix</keyword>
<evidence type="ECO:0000313" key="6">
    <source>
        <dbReference type="Proteomes" id="UP000095751"/>
    </source>
</evidence>
<accession>A0A1E7FEM6</accession>
<dbReference type="EMBL" id="KV784358">
    <property type="protein sequence ID" value="OEU16632.1"/>
    <property type="molecule type" value="Genomic_DNA"/>
</dbReference>
<dbReference type="KEGG" id="fcy:FRACYDRAFT_239229"/>
<dbReference type="Proteomes" id="UP000095751">
    <property type="component" value="Unassembled WGS sequence"/>
</dbReference>
<keyword evidence="1" id="KW-0175">Coiled coil</keyword>
<dbReference type="OrthoDB" id="193308at2759"/>
<feature type="chain" id="PRO_5009193003" evidence="4">
    <location>
        <begin position="20"/>
        <end position="356"/>
    </location>
</feature>
<keyword evidence="4" id="KW-0732">Signal</keyword>
<name>A0A1E7FEM6_9STRA</name>
<feature type="signal peptide" evidence="4">
    <location>
        <begin position="1"/>
        <end position="19"/>
    </location>
</feature>
<keyword evidence="6" id="KW-1185">Reference proteome</keyword>
<feature type="region of interest" description="Disordered" evidence="2">
    <location>
        <begin position="22"/>
        <end position="61"/>
    </location>
</feature>
<protein>
    <submittedName>
        <fullName evidence="5">Uncharacterized protein</fullName>
    </submittedName>
</protein>
<evidence type="ECO:0000256" key="1">
    <source>
        <dbReference type="SAM" id="Coils"/>
    </source>
</evidence>
<keyword evidence="3" id="KW-0812">Transmembrane</keyword>
<evidence type="ECO:0000256" key="2">
    <source>
        <dbReference type="SAM" id="MobiDB-lite"/>
    </source>
</evidence>
<dbReference type="AlphaFoldDB" id="A0A1E7FEM6"/>
<organism evidence="5 6">
    <name type="scientific">Fragilariopsis cylindrus CCMP1102</name>
    <dbReference type="NCBI Taxonomy" id="635003"/>
    <lineage>
        <taxon>Eukaryota</taxon>
        <taxon>Sar</taxon>
        <taxon>Stramenopiles</taxon>
        <taxon>Ochrophyta</taxon>
        <taxon>Bacillariophyta</taxon>
        <taxon>Bacillariophyceae</taxon>
        <taxon>Bacillariophycidae</taxon>
        <taxon>Bacillariales</taxon>
        <taxon>Bacillariaceae</taxon>
        <taxon>Fragilariopsis</taxon>
    </lineage>
</organism>
<feature type="coiled-coil region" evidence="1">
    <location>
        <begin position="120"/>
        <end position="147"/>
    </location>
</feature>
<keyword evidence="3" id="KW-0472">Membrane</keyword>
<feature type="compositionally biased region" description="Low complexity" evidence="2">
    <location>
        <begin position="22"/>
        <end position="38"/>
    </location>
</feature>
<reference evidence="5 6" key="1">
    <citation type="submission" date="2016-09" db="EMBL/GenBank/DDBJ databases">
        <title>Extensive genetic diversity and differential bi-allelic expression allows diatom success in the polar Southern Ocean.</title>
        <authorList>
            <consortium name="DOE Joint Genome Institute"/>
            <person name="Mock T."/>
            <person name="Otillar R.P."/>
            <person name="Strauss J."/>
            <person name="Dupont C."/>
            <person name="Frickenhaus S."/>
            <person name="Maumus F."/>
            <person name="Mcmullan M."/>
            <person name="Sanges R."/>
            <person name="Schmutz J."/>
            <person name="Toseland A."/>
            <person name="Valas R."/>
            <person name="Veluchamy A."/>
            <person name="Ward B.J."/>
            <person name="Allen A."/>
            <person name="Barry K."/>
            <person name="Falciatore A."/>
            <person name="Ferrante M."/>
            <person name="Fortunato A.E."/>
            <person name="Gloeckner G."/>
            <person name="Gruber A."/>
            <person name="Hipkin R."/>
            <person name="Janech M."/>
            <person name="Kroth P."/>
            <person name="Leese F."/>
            <person name="Lindquist E."/>
            <person name="Lyon B.R."/>
            <person name="Martin J."/>
            <person name="Mayer C."/>
            <person name="Parker M."/>
            <person name="Quesneville H."/>
            <person name="Raymond J."/>
            <person name="Uhlig C."/>
            <person name="Valentin K.U."/>
            <person name="Worden A.Z."/>
            <person name="Armbrust E.V."/>
            <person name="Bowler C."/>
            <person name="Green B."/>
            <person name="Moulton V."/>
            <person name="Van Oosterhout C."/>
            <person name="Grigoriev I."/>
        </authorList>
    </citation>
    <scope>NUCLEOTIDE SEQUENCE [LARGE SCALE GENOMIC DNA]</scope>
    <source>
        <strain evidence="5 6">CCMP1102</strain>
    </source>
</reference>
<proteinExistence type="predicted"/>
<gene>
    <name evidence="5" type="ORF">FRACYDRAFT_239229</name>
</gene>
<evidence type="ECO:0000256" key="4">
    <source>
        <dbReference type="SAM" id="SignalP"/>
    </source>
</evidence>
<dbReference type="InParanoid" id="A0A1E7FEM6"/>
<sequence>MNLHLLFAITFTAITYTKALTTPTPTRRPSITNTNTNSYGSEEVNSSLLTSTSKQKKELSGPTILNRKQALASISSSLVATTAGILSSSISSQPSNAFDKTFPLELTDADDKTRPVVMARANSQQRKQKAEQAKKKMDQNLSNFNLKDDILPSMAWGLALFFVSGSRNSPVATPLANLIYDEKNEKWLQDRNAGLFGSPPLPFLFLLSFLFLCMGLLTQFILLQLSEGDSGVCGDLAGVSVIGSGFFEIGRIANGEKKMTRNEKDSAVQLNEEFNVFAENRLMLGGNCHRTDIVKSFRRYYAKYRNANSRDYPLTDLQIERLLKFWNQKENQSKAEMSSGGFYYGIQINTDADFFM</sequence>
<evidence type="ECO:0000256" key="3">
    <source>
        <dbReference type="SAM" id="Phobius"/>
    </source>
</evidence>